<dbReference type="Proteomes" id="UP000267029">
    <property type="component" value="Unassembled WGS sequence"/>
</dbReference>
<feature type="domain" description="Core Histone H2A/H2B/H3" evidence="2">
    <location>
        <begin position="106"/>
        <end position="154"/>
    </location>
</feature>
<dbReference type="GO" id="GO:0030527">
    <property type="term" value="F:structural constituent of chromatin"/>
    <property type="evidence" value="ECO:0007669"/>
    <property type="project" value="InterPro"/>
</dbReference>
<dbReference type="InterPro" id="IPR007125">
    <property type="entry name" value="H2A/H2B/H3"/>
</dbReference>
<protein>
    <recommendedName>
        <fullName evidence="2">Core Histone H2A/H2B/H3 domain-containing protein</fullName>
    </recommendedName>
</protein>
<evidence type="ECO:0000313" key="3">
    <source>
        <dbReference type="EMBL" id="VDD78157.1"/>
    </source>
</evidence>
<gene>
    <name evidence="3" type="ORF">MCOS_LOCUS4160</name>
</gene>
<dbReference type="GO" id="GO:0046982">
    <property type="term" value="F:protein heterodimerization activity"/>
    <property type="evidence" value="ECO:0007669"/>
    <property type="project" value="InterPro"/>
</dbReference>
<dbReference type="PRINTS" id="PR00622">
    <property type="entry name" value="HISTONEH3"/>
</dbReference>
<dbReference type="Pfam" id="PF00125">
    <property type="entry name" value="Histone"/>
    <property type="match status" value="1"/>
</dbReference>
<dbReference type="GO" id="GO:0003677">
    <property type="term" value="F:DNA binding"/>
    <property type="evidence" value="ECO:0007669"/>
    <property type="project" value="InterPro"/>
</dbReference>
<evidence type="ECO:0000256" key="1">
    <source>
        <dbReference type="ARBA" id="ARBA00010343"/>
    </source>
</evidence>
<dbReference type="Gene3D" id="1.10.20.10">
    <property type="entry name" value="Histone, subunit A"/>
    <property type="match status" value="1"/>
</dbReference>
<dbReference type="SMART" id="SM00428">
    <property type="entry name" value="H3"/>
    <property type="match status" value="1"/>
</dbReference>
<comment type="similarity">
    <text evidence="1">Belongs to the histone H3 family.</text>
</comment>
<dbReference type="STRING" id="53468.A0A0R3UB61"/>
<dbReference type="AlphaFoldDB" id="A0A0R3UB61"/>
<dbReference type="InterPro" id="IPR009072">
    <property type="entry name" value="Histone-fold"/>
</dbReference>
<dbReference type="EMBL" id="UXSR01001332">
    <property type="protein sequence ID" value="VDD78157.1"/>
    <property type="molecule type" value="Genomic_DNA"/>
</dbReference>
<accession>A0A0R3UB61</accession>
<keyword evidence="4" id="KW-1185">Reference proteome</keyword>
<reference evidence="3 4" key="1">
    <citation type="submission" date="2018-10" db="EMBL/GenBank/DDBJ databases">
        <authorList>
            <consortium name="Pathogen Informatics"/>
        </authorList>
    </citation>
    <scope>NUCLEOTIDE SEQUENCE [LARGE SCALE GENOMIC DNA]</scope>
</reference>
<dbReference type="OrthoDB" id="6267586at2759"/>
<sequence>MDEPADKMQIHGLHGTLFALVAANNAYEKRSTRKASLVEVLQHELPHVDQLAVEVVFRTHQRGTPLPDFVAVISPGARGFQVLPTLLPSICPGSPRRTWVTELALSLRWQASALDCLQEATEAFLLDFFSYVASAAAHAKPVTVKPVDHHLVCRFIHFLQ</sequence>
<organism evidence="3 4">
    <name type="scientific">Mesocestoides corti</name>
    <name type="common">Flatworm</name>
    <dbReference type="NCBI Taxonomy" id="53468"/>
    <lineage>
        <taxon>Eukaryota</taxon>
        <taxon>Metazoa</taxon>
        <taxon>Spiralia</taxon>
        <taxon>Lophotrochozoa</taxon>
        <taxon>Platyhelminthes</taxon>
        <taxon>Cestoda</taxon>
        <taxon>Eucestoda</taxon>
        <taxon>Cyclophyllidea</taxon>
        <taxon>Mesocestoididae</taxon>
        <taxon>Mesocestoides</taxon>
    </lineage>
</organism>
<evidence type="ECO:0000259" key="2">
    <source>
        <dbReference type="Pfam" id="PF00125"/>
    </source>
</evidence>
<dbReference type="GO" id="GO:0000786">
    <property type="term" value="C:nucleosome"/>
    <property type="evidence" value="ECO:0007669"/>
    <property type="project" value="InterPro"/>
</dbReference>
<dbReference type="InterPro" id="IPR000164">
    <property type="entry name" value="Histone_H3/CENP-A"/>
</dbReference>
<name>A0A0R3UB61_MESCO</name>
<dbReference type="SUPFAM" id="SSF47113">
    <property type="entry name" value="Histone-fold"/>
    <property type="match status" value="1"/>
</dbReference>
<evidence type="ECO:0000313" key="4">
    <source>
        <dbReference type="Proteomes" id="UP000267029"/>
    </source>
</evidence>
<proteinExistence type="inferred from homology"/>